<feature type="active site" description="Charge relay system" evidence="9">
    <location>
        <position position="128"/>
    </location>
</feature>
<dbReference type="InterPro" id="IPR036034">
    <property type="entry name" value="PDZ_sf"/>
</dbReference>
<dbReference type="EC" id="3.4.21.107" evidence="13"/>
<keyword evidence="5" id="KW-0677">Repeat</keyword>
<keyword evidence="6" id="KW-0574">Periplasm</keyword>
<keyword evidence="14" id="KW-1185">Reference proteome</keyword>
<feature type="binding site" evidence="10">
    <location>
        <position position="128"/>
    </location>
    <ligand>
        <name>substrate</name>
    </ligand>
</feature>
<dbReference type="InterPro" id="IPR011782">
    <property type="entry name" value="Pept_S1C_Do"/>
</dbReference>
<dbReference type="GO" id="GO:0006508">
    <property type="term" value="P:proteolysis"/>
    <property type="evidence" value="ECO:0007669"/>
    <property type="project" value="UniProtKB-KW"/>
</dbReference>
<dbReference type="Gene3D" id="2.30.42.10">
    <property type="match status" value="2"/>
</dbReference>
<dbReference type="InterPro" id="IPR041489">
    <property type="entry name" value="PDZ_6"/>
</dbReference>
<dbReference type="InterPro" id="IPR001478">
    <property type="entry name" value="PDZ"/>
</dbReference>
<proteinExistence type="inferred from homology"/>
<feature type="domain" description="PDZ" evidence="12">
    <location>
        <begin position="304"/>
        <end position="369"/>
    </location>
</feature>
<feature type="active site" description="Charge relay system" evidence="9">
    <location>
        <position position="158"/>
    </location>
</feature>
<dbReference type="Pfam" id="PF13365">
    <property type="entry name" value="Trypsin_2"/>
    <property type="match status" value="1"/>
</dbReference>
<evidence type="ECO:0000256" key="4">
    <source>
        <dbReference type="ARBA" id="ARBA00022729"/>
    </source>
</evidence>
<dbReference type="GO" id="GO:0004252">
    <property type="term" value="F:serine-type endopeptidase activity"/>
    <property type="evidence" value="ECO:0007669"/>
    <property type="project" value="InterPro"/>
</dbReference>
<evidence type="ECO:0000256" key="1">
    <source>
        <dbReference type="ARBA" id="ARBA00004418"/>
    </source>
</evidence>
<evidence type="ECO:0000256" key="3">
    <source>
        <dbReference type="ARBA" id="ARBA00022670"/>
    </source>
</evidence>
<feature type="chain" id="PRO_5039101583" evidence="11">
    <location>
        <begin position="38"/>
        <end position="487"/>
    </location>
</feature>
<evidence type="ECO:0000256" key="2">
    <source>
        <dbReference type="ARBA" id="ARBA00010541"/>
    </source>
</evidence>
<dbReference type="GO" id="GO:0042597">
    <property type="term" value="C:periplasmic space"/>
    <property type="evidence" value="ECO:0007669"/>
    <property type="project" value="UniProtKB-SubCell"/>
</dbReference>
<dbReference type="PRINTS" id="PR00834">
    <property type="entry name" value="PROTEASES2C"/>
</dbReference>
<comment type="similarity">
    <text evidence="2">Belongs to the peptidase S1C family.</text>
</comment>
<evidence type="ECO:0000313" key="13">
    <source>
        <dbReference type="EMBL" id="MBB6250021.1"/>
    </source>
</evidence>
<evidence type="ECO:0000259" key="12">
    <source>
        <dbReference type="PROSITE" id="PS50106"/>
    </source>
</evidence>
<evidence type="ECO:0000256" key="6">
    <source>
        <dbReference type="ARBA" id="ARBA00022764"/>
    </source>
</evidence>
<evidence type="ECO:0000256" key="10">
    <source>
        <dbReference type="PIRSR" id="PIRSR611782-2"/>
    </source>
</evidence>
<dbReference type="Gene3D" id="2.40.10.120">
    <property type="match status" value="1"/>
</dbReference>
<sequence>MKLAPLFRPMAGRRVLSRVAYAAVAAGLALSPLAASAQTQQAAPQQVPQSREQITLSYAPLVKRAAPAVVNIYSRRVVKQRASPFMEDPFFRQFFGDAFRGVPRERVESSLGSGVIVRPDGLIVTNDHVIKDADQITVVLADRREFPAKVMSADEKVDLAVLRIDTKGEKLPTLDLGDSDTIQVGDLVLAIGNPFGVGQTVTSGIVSALARTGVGVSDFNFFIQTDAAINPGNSGGALITMDGKLAGINSAIYSRSGGSVGIGFAIPADMVRSVVTAVESGGKLVRPWMGASGQPVTQELATNLGLPRPQGVLINQLNPKGPLEQAGVKVGDVVTAVNGHLVDDPESLRYRIALLPVGGTATLTLVRKGAETKLPVKLMGPPEDPPRDEATLQGRQPFAGTTVANINPALAEEVGYAGTSDGVIVLKVQPGTTAQALGFQPGDVVVKVNGQPITRVADLKRVVDQPQRRWDLAVRRGDQVLTLSVGG</sequence>
<dbReference type="AlphaFoldDB" id="A0A7X0ECI3"/>
<dbReference type="Pfam" id="PF17820">
    <property type="entry name" value="PDZ_6"/>
    <property type="match status" value="1"/>
</dbReference>
<keyword evidence="4 11" id="KW-0732">Signal</keyword>
<keyword evidence="7 13" id="KW-0378">Hydrolase</keyword>
<evidence type="ECO:0000313" key="14">
    <source>
        <dbReference type="Proteomes" id="UP000539175"/>
    </source>
</evidence>
<dbReference type="Pfam" id="PF13180">
    <property type="entry name" value="PDZ_2"/>
    <property type="match status" value="1"/>
</dbReference>
<organism evidence="13 14">
    <name type="scientific">Nitrospirillum iridis</name>
    <dbReference type="NCBI Taxonomy" id="765888"/>
    <lineage>
        <taxon>Bacteria</taxon>
        <taxon>Pseudomonadati</taxon>
        <taxon>Pseudomonadota</taxon>
        <taxon>Alphaproteobacteria</taxon>
        <taxon>Rhodospirillales</taxon>
        <taxon>Azospirillaceae</taxon>
        <taxon>Nitrospirillum</taxon>
    </lineage>
</organism>
<evidence type="ECO:0000256" key="7">
    <source>
        <dbReference type="ARBA" id="ARBA00022801"/>
    </source>
</evidence>
<comment type="caution">
    <text evidence="13">The sequence shown here is derived from an EMBL/GenBank/DDBJ whole genome shotgun (WGS) entry which is preliminary data.</text>
</comment>
<gene>
    <name evidence="13" type="ORF">FHS74_000554</name>
</gene>
<dbReference type="PANTHER" id="PTHR22939">
    <property type="entry name" value="SERINE PROTEASE FAMILY S1C HTRA-RELATED"/>
    <property type="match status" value="1"/>
</dbReference>
<reference evidence="13 14" key="1">
    <citation type="submission" date="2020-08" db="EMBL/GenBank/DDBJ databases">
        <title>Genomic Encyclopedia of Type Strains, Phase IV (KMG-IV): sequencing the most valuable type-strain genomes for metagenomic binning, comparative biology and taxonomic classification.</title>
        <authorList>
            <person name="Goeker M."/>
        </authorList>
    </citation>
    <scope>NUCLEOTIDE SEQUENCE [LARGE SCALE GENOMIC DNA]</scope>
    <source>
        <strain evidence="13 14">DSM 22198</strain>
    </source>
</reference>
<feature type="active site" description="Charge relay system" evidence="9">
    <location>
        <position position="234"/>
    </location>
</feature>
<dbReference type="InterPro" id="IPR001940">
    <property type="entry name" value="Peptidase_S1C"/>
</dbReference>
<protein>
    <submittedName>
        <fullName evidence="13">Serine protease Do</fullName>
        <ecNumber evidence="13">3.4.21.107</ecNumber>
    </submittedName>
</protein>
<feature type="signal peptide" evidence="11">
    <location>
        <begin position="1"/>
        <end position="37"/>
    </location>
</feature>
<keyword evidence="3 13" id="KW-0645">Protease</keyword>
<evidence type="ECO:0000256" key="11">
    <source>
        <dbReference type="SAM" id="SignalP"/>
    </source>
</evidence>
<keyword evidence="8" id="KW-0720">Serine protease</keyword>
<evidence type="ECO:0000256" key="8">
    <source>
        <dbReference type="ARBA" id="ARBA00022825"/>
    </source>
</evidence>
<accession>A0A7X0ECI3</accession>
<dbReference type="NCBIfam" id="TIGR02037">
    <property type="entry name" value="degP_htrA_DO"/>
    <property type="match status" value="1"/>
</dbReference>
<feature type="domain" description="PDZ" evidence="12">
    <location>
        <begin position="403"/>
        <end position="453"/>
    </location>
</feature>
<dbReference type="InterPro" id="IPR009003">
    <property type="entry name" value="Peptidase_S1_PA"/>
</dbReference>
<dbReference type="EMBL" id="JACIIZ010000001">
    <property type="protein sequence ID" value="MBB6250021.1"/>
    <property type="molecule type" value="Genomic_DNA"/>
</dbReference>
<dbReference type="SUPFAM" id="SSF50494">
    <property type="entry name" value="Trypsin-like serine proteases"/>
    <property type="match status" value="1"/>
</dbReference>
<evidence type="ECO:0000256" key="5">
    <source>
        <dbReference type="ARBA" id="ARBA00022737"/>
    </source>
</evidence>
<feature type="binding site" evidence="10">
    <location>
        <begin position="232"/>
        <end position="234"/>
    </location>
    <ligand>
        <name>substrate</name>
    </ligand>
</feature>
<dbReference type="SMART" id="SM00228">
    <property type="entry name" value="PDZ"/>
    <property type="match status" value="2"/>
</dbReference>
<feature type="binding site" evidence="10">
    <location>
        <position position="158"/>
    </location>
    <ligand>
        <name>substrate</name>
    </ligand>
</feature>
<evidence type="ECO:0000256" key="9">
    <source>
        <dbReference type="PIRSR" id="PIRSR611782-1"/>
    </source>
</evidence>
<dbReference type="PANTHER" id="PTHR22939:SF129">
    <property type="entry name" value="SERINE PROTEASE HTRA2, MITOCHONDRIAL"/>
    <property type="match status" value="1"/>
</dbReference>
<comment type="subcellular location">
    <subcellularLocation>
        <location evidence="1">Periplasm</location>
    </subcellularLocation>
</comment>
<name>A0A7X0ECI3_9PROT</name>
<dbReference type="PROSITE" id="PS50106">
    <property type="entry name" value="PDZ"/>
    <property type="match status" value="2"/>
</dbReference>
<dbReference type="Proteomes" id="UP000539175">
    <property type="component" value="Unassembled WGS sequence"/>
</dbReference>
<dbReference type="SUPFAM" id="SSF50156">
    <property type="entry name" value="PDZ domain-like"/>
    <property type="match status" value="2"/>
</dbReference>